<dbReference type="SMART" id="SM00320">
    <property type="entry name" value="WD40"/>
    <property type="match status" value="7"/>
</dbReference>
<evidence type="ECO:0000256" key="7">
    <source>
        <dbReference type="ARBA" id="ARBA00023242"/>
    </source>
</evidence>
<keyword evidence="4" id="KW-0853">WD repeat</keyword>
<dbReference type="Gene3D" id="2.130.10.10">
    <property type="entry name" value="YVTN repeat-like/Quinoprotein amine dehydrogenase"/>
    <property type="match status" value="3"/>
</dbReference>
<dbReference type="PANTHER" id="PTHR44215">
    <property type="entry name" value="WD REPEAT-CONTAINING PROTEIN 75"/>
    <property type="match status" value="1"/>
</dbReference>
<dbReference type="Pfam" id="PF23869">
    <property type="entry name" value="Beta-prop_WDR75_1st"/>
    <property type="match status" value="1"/>
</dbReference>
<dbReference type="PANTHER" id="PTHR44215:SF1">
    <property type="entry name" value="WD REPEAT-CONTAINING PROTEIN 75"/>
    <property type="match status" value="1"/>
</dbReference>
<dbReference type="GO" id="GO:2000234">
    <property type="term" value="P:positive regulation of rRNA processing"/>
    <property type="evidence" value="ECO:0007669"/>
    <property type="project" value="TreeGrafter"/>
</dbReference>
<keyword evidence="10" id="KW-1185">Reference proteome</keyword>
<dbReference type="AlphaFoldDB" id="A0A834J856"/>
<comment type="subcellular location">
    <subcellularLocation>
        <location evidence="1">Nucleus</location>
        <location evidence="1">Nucleolus</location>
    </subcellularLocation>
</comment>
<dbReference type="EMBL" id="JACSEA010000018">
    <property type="protein sequence ID" value="KAF7382826.1"/>
    <property type="molecule type" value="Genomic_DNA"/>
</dbReference>
<dbReference type="GO" id="GO:0003723">
    <property type="term" value="F:RNA binding"/>
    <property type="evidence" value="ECO:0007669"/>
    <property type="project" value="InterPro"/>
</dbReference>
<feature type="domain" description="WD repeat-containing protein 75 second beta-propeller" evidence="8">
    <location>
        <begin position="362"/>
        <end position="688"/>
    </location>
</feature>
<name>A0A834J856_VESVU</name>
<keyword evidence="2" id="KW-0690">Ribosome biogenesis</keyword>
<dbReference type="InterPro" id="IPR053826">
    <property type="entry name" value="WDR75"/>
</dbReference>
<evidence type="ECO:0000256" key="2">
    <source>
        <dbReference type="ARBA" id="ARBA00022517"/>
    </source>
</evidence>
<keyword evidence="3" id="KW-0698">rRNA processing</keyword>
<dbReference type="GO" id="GO:0032040">
    <property type="term" value="C:small-subunit processome"/>
    <property type="evidence" value="ECO:0007669"/>
    <property type="project" value="InterPro"/>
</dbReference>
<evidence type="ECO:0000256" key="6">
    <source>
        <dbReference type="ARBA" id="ARBA00023163"/>
    </source>
</evidence>
<reference evidence="9" key="1">
    <citation type="journal article" date="2020" name="G3 (Bethesda)">
        <title>High-Quality Assemblies for Three Invasive Social Wasps from the &lt;i&gt;Vespula&lt;/i&gt; Genus.</title>
        <authorList>
            <person name="Harrop T.W.R."/>
            <person name="Guhlin J."/>
            <person name="McLaughlin G.M."/>
            <person name="Permina E."/>
            <person name="Stockwell P."/>
            <person name="Gilligan J."/>
            <person name="Le Lec M.F."/>
            <person name="Gruber M.A.M."/>
            <person name="Quinn O."/>
            <person name="Lovegrove M."/>
            <person name="Duncan E.J."/>
            <person name="Remnant E.J."/>
            <person name="Van Eeckhoven J."/>
            <person name="Graham B."/>
            <person name="Knapp R.A."/>
            <person name="Langford K.W."/>
            <person name="Kronenberg Z."/>
            <person name="Press M.O."/>
            <person name="Eacker S.M."/>
            <person name="Wilson-Rankin E.E."/>
            <person name="Purcell J."/>
            <person name="Lester P.J."/>
            <person name="Dearden P.K."/>
        </authorList>
    </citation>
    <scope>NUCLEOTIDE SEQUENCE</scope>
    <source>
        <strain evidence="9">Marl-1</strain>
    </source>
</reference>
<protein>
    <recommendedName>
        <fullName evidence="8">WD repeat-containing protein 75 second beta-propeller domain-containing protein</fullName>
    </recommendedName>
</protein>
<dbReference type="SUPFAM" id="SSF69322">
    <property type="entry name" value="Tricorn protease domain 2"/>
    <property type="match status" value="1"/>
</dbReference>
<gene>
    <name evidence="9" type="ORF">HZH66_013228</name>
</gene>
<evidence type="ECO:0000259" key="8">
    <source>
        <dbReference type="Pfam" id="PF23769"/>
    </source>
</evidence>
<sequence length="859" mass="97035">MHMKSIKLSKSISNNGLDVDNLIVTRKGGGSIIDHRPLFSEDGETLYVIWKHTLRAYSTQTGDFVQEFESIDRRISGIVPYPDGFNTVIGCTDNGQLNFWSCQSGIITKKLNLNFCSKEHAKVKTFHIVKYRNAIGKENSQVLITYITKGNNKIYLLLFDLQDGRCCKTAFIFIKNPEYYVDIIGNHGNNLVAVLHDTDLHILNPSRNLVDKLHKTGKTGRIPTCIAGHPEDECVATGDSTGRVVLWKNLFQTRPHTAVYHWHTLPVTEIAFSKTGAHMYTGGGECVLVKWTIGTPLEKSFLPRLPAPIKHLTIAPDNIYVAVSTLDNGIIVVNPQRKLTSVIQNFTWGIALSCKDLFPAGLVVDPRTSSLVLNSRTGHVQFYNTHTKSLLYNIHITAENFVTQERSVNILNTEVTKVALNHDGTWMATVEERDDKISTPEVRLKFWIFDMKKQVFTLNTSVELPHELGINALQFQPNSLFGNEDSLVVTTGKDQKFKLWNLIEPTSIYKKTKHWHCYGTGNYHDLSATDAAFSMDGSLLGIGFGSSLTIWEPDTCTLKCSLRHSQYPHTIMRIEFGKQEACNLIVVVSDKHIAVWNILSLSIMWSVSLNVTKLTADPKSIYMAAFTVDNTLYIFSPHNSSPVYIKKSIIENDSSILGAVFVPRLRDSKDSSYKLWQKKSQLYFIDSNQELLALESESEVGEALEIFSRTQNMSLTPFSNFVASRTVLNKEENNLFLQESFRISGKEKTAELFNVAAHTLPPMKMLCATFIMSLLSQKDQSSNDKFSRSDDLDNLDDLDDLENEEIEENEDNIKHVKTIKREPSPIPTNMNIDESDVRLIHHNWSFLSTILPDEEIIEK</sequence>
<evidence type="ECO:0000256" key="1">
    <source>
        <dbReference type="ARBA" id="ARBA00004604"/>
    </source>
</evidence>
<evidence type="ECO:0000256" key="3">
    <source>
        <dbReference type="ARBA" id="ARBA00022552"/>
    </source>
</evidence>
<accession>A0A834J856</accession>
<comment type="caution">
    <text evidence="9">The sequence shown here is derived from an EMBL/GenBank/DDBJ whole genome shotgun (WGS) entry which is preliminary data.</text>
</comment>
<dbReference type="InterPro" id="IPR001680">
    <property type="entry name" value="WD40_rpt"/>
</dbReference>
<keyword evidence="5" id="KW-0677">Repeat</keyword>
<proteinExistence type="predicted"/>
<dbReference type="GO" id="GO:0045943">
    <property type="term" value="P:positive regulation of transcription by RNA polymerase I"/>
    <property type="evidence" value="ECO:0007669"/>
    <property type="project" value="InterPro"/>
</dbReference>
<dbReference type="SUPFAM" id="SSF50978">
    <property type="entry name" value="WD40 repeat-like"/>
    <property type="match status" value="1"/>
</dbReference>
<keyword evidence="6" id="KW-0804">Transcription</keyword>
<keyword evidence="7" id="KW-0539">Nucleus</keyword>
<dbReference type="GO" id="GO:0006364">
    <property type="term" value="P:rRNA processing"/>
    <property type="evidence" value="ECO:0007669"/>
    <property type="project" value="UniProtKB-KW"/>
</dbReference>
<evidence type="ECO:0000313" key="9">
    <source>
        <dbReference type="EMBL" id="KAF7382826.1"/>
    </source>
</evidence>
<evidence type="ECO:0000256" key="5">
    <source>
        <dbReference type="ARBA" id="ARBA00022737"/>
    </source>
</evidence>
<dbReference type="InterPro" id="IPR036322">
    <property type="entry name" value="WD40_repeat_dom_sf"/>
</dbReference>
<dbReference type="InterPro" id="IPR057644">
    <property type="entry name" value="Beta-prop_WDR75_2nd"/>
</dbReference>
<evidence type="ECO:0000313" key="10">
    <source>
        <dbReference type="Proteomes" id="UP000614350"/>
    </source>
</evidence>
<dbReference type="InterPro" id="IPR015943">
    <property type="entry name" value="WD40/YVTN_repeat-like_dom_sf"/>
</dbReference>
<organism evidence="9 10">
    <name type="scientific">Vespula vulgaris</name>
    <name type="common">Yellow jacket</name>
    <name type="synonym">Wasp</name>
    <dbReference type="NCBI Taxonomy" id="7454"/>
    <lineage>
        <taxon>Eukaryota</taxon>
        <taxon>Metazoa</taxon>
        <taxon>Ecdysozoa</taxon>
        <taxon>Arthropoda</taxon>
        <taxon>Hexapoda</taxon>
        <taxon>Insecta</taxon>
        <taxon>Pterygota</taxon>
        <taxon>Neoptera</taxon>
        <taxon>Endopterygota</taxon>
        <taxon>Hymenoptera</taxon>
        <taxon>Apocrita</taxon>
        <taxon>Aculeata</taxon>
        <taxon>Vespoidea</taxon>
        <taxon>Vespidae</taxon>
        <taxon>Vespinae</taxon>
        <taxon>Vespula</taxon>
    </lineage>
</organism>
<dbReference type="Pfam" id="PF23769">
    <property type="entry name" value="Beta-prop_WDR75_2nd"/>
    <property type="match status" value="1"/>
</dbReference>
<dbReference type="Proteomes" id="UP000614350">
    <property type="component" value="Unassembled WGS sequence"/>
</dbReference>
<evidence type="ECO:0000256" key="4">
    <source>
        <dbReference type="ARBA" id="ARBA00022574"/>
    </source>
</evidence>